<evidence type="ECO:0000256" key="5">
    <source>
        <dbReference type="ARBA" id="ARBA00023288"/>
    </source>
</evidence>
<reference evidence="10 11" key="1">
    <citation type="journal article" date="2024" name="Ann. Entomol. Soc. Am.">
        <title>Genomic analyses of the southern and eastern yellowjacket wasps (Hymenoptera: Vespidae) reveal evolutionary signatures of social life.</title>
        <authorList>
            <person name="Catto M.A."/>
            <person name="Caine P.B."/>
            <person name="Orr S.E."/>
            <person name="Hunt B.G."/>
            <person name="Goodisman M.A.D."/>
        </authorList>
    </citation>
    <scope>NUCLEOTIDE SEQUENCE [LARGE SCALE GENOMIC DNA]</scope>
    <source>
        <strain evidence="10">232</strain>
        <tissue evidence="10">Head and thorax</tissue>
    </source>
</reference>
<dbReference type="SMART" id="SM00178">
    <property type="entry name" value="SAR"/>
    <property type="match status" value="1"/>
</dbReference>
<keyword evidence="8" id="KW-0479">Metal-binding</keyword>
<dbReference type="GO" id="GO:0048731">
    <property type="term" value="P:system development"/>
    <property type="evidence" value="ECO:0007669"/>
    <property type="project" value="UniProtKB-ARBA"/>
</dbReference>
<dbReference type="Gene3D" id="3.40.50.300">
    <property type="entry name" value="P-loop containing nucleotide triphosphate hydrolases"/>
    <property type="match status" value="1"/>
</dbReference>
<dbReference type="InterPro" id="IPR006689">
    <property type="entry name" value="Small_GTPase_ARF/SAR"/>
</dbReference>
<dbReference type="PANTHER" id="PTHR11711">
    <property type="entry name" value="ADP RIBOSYLATION FACTOR-RELATED"/>
    <property type="match status" value="1"/>
</dbReference>
<feature type="binding site" evidence="7">
    <location>
        <position position="114"/>
    </location>
    <ligand>
        <name>GTP</name>
        <dbReference type="ChEBI" id="CHEBI:37565"/>
    </ligand>
</feature>
<evidence type="ECO:0000256" key="7">
    <source>
        <dbReference type="PIRSR" id="PIRSR606689-1"/>
    </source>
</evidence>
<dbReference type="Pfam" id="PF00025">
    <property type="entry name" value="Arf"/>
    <property type="match status" value="1"/>
</dbReference>
<keyword evidence="2" id="KW-0519">Myristate</keyword>
<keyword evidence="3 7" id="KW-0547">Nucleotide-binding</keyword>
<dbReference type="NCBIfam" id="TIGR00231">
    <property type="entry name" value="small_GTP"/>
    <property type="match status" value="1"/>
</dbReference>
<protein>
    <recommendedName>
        <fullName evidence="6">ADP-ribosylation factor-like protein 1</fullName>
    </recommendedName>
</protein>
<sequence>MAFFEHLENLYFFELKNVPCFIEEFEFSRAVKHLAGVFEIISFILKGGLLSYFRNLLGSREMRILILGLDGAGKTTILYRLQVGEVVTTIPTIGFNVEQVTYKNLKFQVWDLGGQTSIRPYWRCYYSNTDAIIYVVDSADRDRIGISKDELIYMLGEEELQGAILVVLANKQDMAGCLSVAEVHQALGLDALKNRTFQIFKTSATKGEGLDQAMDWLSNALQSRK</sequence>
<dbReference type="PRINTS" id="PR00328">
    <property type="entry name" value="SAR1GTPBP"/>
</dbReference>
<keyword evidence="4 7" id="KW-0342">GTP-binding</keyword>
<feature type="binding site" evidence="8">
    <location>
        <position position="75"/>
    </location>
    <ligand>
        <name>Mg(2+)</name>
        <dbReference type="ChEBI" id="CHEBI:18420"/>
    </ligand>
</feature>
<dbReference type="SMART" id="SM00175">
    <property type="entry name" value="RAB"/>
    <property type="match status" value="1"/>
</dbReference>
<gene>
    <name evidence="10" type="ORF">V1477_002479</name>
</gene>
<feature type="binding site" evidence="7">
    <location>
        <begin position="170"/>
        <end position="173"/>
    </location>
    <ligand>
        <name>GTP</name>
        <dbReference type="ChEBI" id="CHEBI:37565"/>
    </ligand>
</feature>
<dbReference type="GO" id="GO:0016192">
    <property type="term" value="P:vesicle-mediated transport"/>
    <property type="evidence" value="ECO:0007669"/>
    <property type="project" value="UniProtKB-ARBA"/>
</dbReference>
<dbReference type="CDD" id="cd04151">
    <property type="entry name" value="Arl1"/>
    <property type="match status" value="1"/>
</dbReference>
<comment type="similarity">
    <text evidence="1 9">Belongs to the small GTPase superfamily. Arf family.</text>
</comment>
<feature type="binding site" evidence="7">
    <location>
        <begin position="68"/>
        <end position="75"/>
    </location>
    <ligand>
        <name>GTP</name>
        <dbReference type="ChEBI" id="CHEBI:37565"/>
    </ligand>
</feature>
<evidence type="ECO:0000256" key="8">
    <source>
        <dbReference type="PIRSR" id="PIRSR606689-2"/>
    </source>
</evidence>
<dbReference type="GO" id="GO:0051649">
    <property type="term" value="P:establishment of localization in cell"/>
    <property type="evidence" value="ECO:0007669"/>
    <property type="project" value="UniProtKB-ARBA"/>
</dbReference>
<dbReference type="EMBL" id="JAYRBN010000027">
    <property type="protein sequence ID" value="KAL2749539.1"/>
    <property type="molecule type" value="Genomic_DNA"/>
</dbReference>
<dbReference type="PROSITE" id="PS51417">
    <property type="entry name" value="ARF"/>
    <property type="match status" value="1"/>
</dbReference>
<evidence type="ECO:0000256" key="9">
    <source>
        <dbReference type="RuleBase" id="RU003925"/>
    </source>
</evidence>
<feature type="binding site" evidence="8">
    <location>
        <position position="92"/>
    </location>
    <ligand>
        <name>Mg(2+)</name>
        <dbReference type="ChEBI" id="CHEBI:18420"/>
    </ligand>
</feature>
<evidence type="ECO:0000256" key="3">
    <source>
        <dbReference type="ARBA" id="ARBA00022741"/>
    </source>
</evidence>
<evidence type="ECO:0000256" key="4">
    <source>
        <dbReference type="ARBA" id="ARBA00023134"/>
    </source>
</evidence>
<keyword evidence="11" id="KW-1185">Reference proteome</keyword>
<evidence type="ECO:0000256" key="1">
    <source>
        <dbReference type="ARBA" id="ARBA00010290"/>
    </source>
</evidence>
<dbReference type="SUPFAM" id="SSF52540">
    <property type="entry name" value="P-loop containing nucleoside triphosphate hydrolases"/>
    <property type="match status" value="1"/>
</dbReference>
<dbReference type="Proteomes" id="UP001607303">
    <property type="component" value="Unassembled WGS sequence"/>
</dbReference>
<evidence type="ECO:0000313" key="10">
    <source>
        <dbReference type="EMBL" id="KAL2749539.1"/>
    </source>
</evidence>
<dbReference type="SMART" id="SM00177">
    <property type="entry name" value="ARF"/>
    <property type="match status" value="1"/>
</dbReference>
<dbReference type="InterPro" id="IPR005225">
    <property type="entry name" value="Small_GTP-bd"/>
</dbReference>
<dbReference type="AlphaFoldDB" id="A0ABD2CXR8"/>
<dbReference type="GO" id="GO:0005525">
    <property type="term" value="F:GTP binding"/>
    <property type="evidence" value="ECO:0007669"/>
    <property type="project" value="UniProtKB-KW"/>
</dbReference>
<evidence type="ECO:0000313" key="11">
    <source>
        <dbReference type="Proteomes" id="UP001607303"/>
    </source>
</evidence>
<accession>A0ABD2CXR8</accession>
<proteinExistence type="inferred from homology"/>
<evidence type="ECO:0000256" key="2">
    <source>
        <dbReference type="ARBA" id="ARBA00022707"/>
    </source>
</evidence>
<keyword evidence="8" id="KW-0460">Magnesium</keyword>
<keyword evidence="5" id="KW-0449">Lipoprotein</keyword>
<evidence type="ECO:0000256" key="6">
    <source>
        <dbReference type="ARBA" id="ARBA00040615"/>
    </source>
</evidence>
<name>A0ABD2CXR8_VESMC</name>
<dbReference type="FunFam" id="3.40.50.300:FF:000306">
    <property type="entry name" value="ADP-ribosylation factor-like protein 1"/>
    <property type="match status" value="1"/>
</dbReference>
<comment type="caution">
    <text evidence="10">The sequence shown here is derived from an EMBL/GenBank/DDBJ whole genome shotgun (WGS) entry which is preliminary data.</text>
</comment>
<dbReference type="InterPro" id="IPR027417">
    <property type="entry name" value="P-loop_NTPase"/>
</dbReference>
<organism evidence="10 11">
    <name type="scientific">Vespula maculifrons</name>
    <name type="common">Eastern yellow jacket</name>
    <name type="synonym">Wasp</name>
    <dbReference type="NCBI Taxonomy" id="7453"/>
    <lineage>
        <taxon>Eukaryota</taxon>
        <taxon>Metazoa</taxon>
        <taxon>Ecdysozoa</taxon>
        <taxon>Arthropoda</taxon>
        <taxon>Hexapoda</taxon>
        <taxon>Insecta</taxon>
        <taxon>Pterygota</taxon>
        <taxon>Neoptera</taxon>
        <taxon>Endopterygota</taxon>
        <taxon>Hymenoptera</taxon>
        <taxon>Apocrita</taxon>
        <taxon>Aculeata</taxon>
        <taxon>Vespoidea</taxon>
        <taxon>Vespidae</taxon>
        <taxon>Vespinae</taxon>
        <taxon>Vespula</taxon>
    </lineage>
</organism>
<dbReference type="InterPro" id="IPR024156">
    <property type="entry name" value="Small_GTPase_ARF"/>
</dbReference>